<dbReference type="Gene3D" id="2.40.480.10">
    <property type="entry name" value="Allene oxide cyclase-like"/>
    <property type="match status" value="1"/>
</dbReference>
<dbReference type="OMA" id="PSWENGQ"/>
<keyword evidence="10" id="KW-1185">Reference proteome</keyword>
<organism evidence="8">
    <name type="scientific">Brachypodium distachyon</name>
    <name type="common">Purple false brome</name>
    <name type="synonym">Trachynia distachya</name>
    <dbReference type="NCBI Taxonomy" id="15368"/>
    <lineage>
        <taxon>Eukaryota</taxon>
        <taxon>Viridiplantae</taxon>
        <taxon>Streptophyta</taxon>
        <taxon>Embryophyta</taxon>
        <taxon>Tracheophyta</taxon>
        <taxon>Spermatophyta</taxon>
        <taxon>Magnoliopsida</taxon>
        <taxon>Liliopsida</taxon>
        <taxon>Poales</taxon>
        <taxon>Poaceae</taxon>
        <taxon>BOP clade</taxon>
        <taxon>Pooideae</taxon>
        <taxon>Stipodae</taxon>
        <taxon>Brachypodieae</taxon>
        <taxon>Brachypodium</taxon>
    </lineage>
</organism>
<dbReference type="Proteomes" id="UP000008810">
    <property type="component" value="Chromosome 4"/>
</dbReference>
<reference evidence="9" key="3">
    <citation type="submission" date="2018-08" db="UniProtKB">
        <authorList>
            <consortium name="EnsemblPlants"/>
        </authorList>
    </citation>
    <scope>IDENTIFICATION</scope>
    <source>
        <strain evidence="9">cv. Bd21</strain>
    </source>
</reference>
<comment type="subcellular location">
    <subcellularLocation>
        <location evidence="5">Secreted</location>
        <location evidence="5">Extracellular space</location>
        <location evidence="5">Apoplast</location>
    </subcellularLocation>
</comment>
<dbReference type="eggNOG" id="ENOG502R44D">
    <property type="taxonomic scope" value="Eukaryota"/>
</dbReference>
<comment type="subunit">
    <text evidence="2 5">Homodimer.</text>
</comment>
<sequence>MANFQMKSYSGPSWENGQIDFPSLYLRRLDSGDKKNQHVVIDGFGSTDLGQTSIVDCGIYDGADDNANLVARAKGMRMNADHSWCNLFVIVFELDGFKGSTLAVMGATMEKASETSIEEKGEWAIVGGTGEFAMARGLIKRKGRQMVSGGEILELSLEVYCRTTKVAPRPAIPTAVASPAPAPVPIATRPPPPVSVVRAPKEYGPKGHPGSNPNNFDPKRSSRLKSVRTYHYFGVNGIKFTYTDTLDGQEHYSLIGNLGFGRSTAETVLEILPNEWVTKVSGTYGSHMDSRHGRTRAIYSLILETNLGRKLQATGNGRSDNGDGASFSIVVDGNETTLGFFGQNNGYGPINIGIYTVPN</sequence>
<dbReference type="OrthoDB" id="4325201at2759"/>
<dbReference type="InterPro" id="IPR001229">
    <property type="entry name" value="Jacalin-like_lectin_dom"/>
</dbReference>
<evidence type="ECO:0000256" key="2">
    <source>
        <dbReference type="ARBA" id="ARBA00011738"/>
    </source>
</evidence>
<reference evidence="8 9" key="1">
    <citation type="journal article" date="2010" name="Nature">
        <title>Genome sequencing and analysis of the model grass Brachypodium distachyon.</title>
        <authorList>
            <consortium name="International Brachypodium Initiative"/>
        </authorList>
    </citation>
    <scope>NUCLEOTIDE SEQUENCE [LARGE SCALE GENOMIC DNA]</scope>
    <source>
        <strain evidence="8 9">Bd21</strain>
    </source>
</reference>
<accession>I1IK16</accession>
<protein>
    <recommendedName>
        <fullName evidence="5">Dirigent protein</fullName>
    </recommendedName>
</protein>
<reference evidence="8" key="2">
    <citation type="submission" date="2017-06" db="EMBL/GenBank/DDBJ databases">
        <title>WGS assembly of Brachypodium distachyon.</title>
        <authorList>
            <consortium name="The International Brachypodium Initiative"/>
            <person name="Lucas S."/>
            <person name="Harmon-Smith M."/>
            <person name="Lail K."/>
            <person name="Tice H."/>
            <person name="Grimwood J."/>
            <person name="Bruce D."/>
            <person name="Barry K."/>
            <person name="Shu S."/>
            <person name="Lindquist E."/>
            <person name="Wang M."/>
            <person name="Pitluck S."/>
            <person name="Vogel J.P."/>
            <person name="Garvin D.F."/>
            <person name="Mockler T.C."/>
            <person name="Schmutz J."/>
            <person name="Rokhsar D."/>
            <person name="Bevan M.W."/>
        </authorList>
    </citation>
    <scope>NUCLEOTIDE SEQUENCE</scope>
    <source>
        <strain evidence="8">Bd21</strain>
    </source>
</reference>
<dbReference type="EMBL" id="CM000883">
    <property type="protein sequence ID" value="KQJ87618.1"/>
    <property type="molecule type" value="Genomic_DNA"/>
</dbReference>
<dbReference type="GeneID" id="100845719"/>
<dbReference type="InterPro" id="IPR004265">
    <property type="entry name" value="Dirigent"/>
</dbReference>
<dbReference type="KEGG" id="bdi:100845719"/>
<evidence type="ECO:0000256" key="6">
    <source>
        <dbReference type="SAM" id="MobiDB-lite"/>
    </source>
</evidence>
<name>I1IK16_BRADI</name>
<dbReference type="HOGENOM" id="CLU_078923_0_0_1"/>
<evidence type="ECO:0000313" key="10">
    <source>
        <dbReference type="Proteomes" id="UP000008810"/>
    </source>
</evidence>
<comment type="similarity">
    <text evidence="1 5">Belongs to the plant dirigent protein family.</text>
</comment>
<dbReference type="PROSITE" id="PS51752">
    <property type="entry name" value="JACALIN_LECTIN"/>
    <property type="match status" value="1"/>
</dbReference>
<dbReference type="RefSeq" id="XP_014758089.1">
    <property type="nucleotide sequence ID" value="XM_014902603.2"/>
</dbReference>
<gene>
    <name evidence="9" type="primary">LOC100845719</name>
    <name evidence="8" type="ORF">BRADI_4g12340v3</name>
</gene>
<proteinExistence type="inferred from homology"/>
<evidence type="ECO:0000259" key="7">
    <source>
        <dbReference type="PROSITE" id="PS51752"/>
    </source>
</evidence>
<dbReference type="PANTHER" id="PTHR46506">
    <property type="entry name" value="OS05G0143600 PROTEIN"/>
    <property type="match status" value="1"/>
</dbReference>
<dbReference type="EnsemblPlants" id="KQJ87618">
    <property type="protein sequence ID" value="KQJ87618"/>
    <property type="gene ID" value="BRADI_4g12340v3"/>
</dbReference>
<dbReference type="Pfam" id="PF03018">
    <property type="entry name" value="Dirigent"/>
    <property type="match status" value="1"/>
</dbReference>
<dbReference type="AlphaFoldDB" id="I1IK16"/>
<dbReference type="Gramene" id="KQJ87618">
    <property type="protein sequence ID" value="KQJ87618"/>
    <property type="gene ID" value="BRADI_4g12340v3"/>
</dbReference>
<dbReference type="GO" id="GO:0030246">
    <property type="term" value="F:carbohydrate binding"/>
    <property type="evidence" value="ECO:0007669"/>
    <property type="project" value="UniProtKB-KW"/>
</dbReference>
<comment type="function">
    <text evidence="5">Dirigent proteins impart stereoselectivity on the phenoxy radical-coupling reaction, yielding optically active lignans from two molecules of coniferyl alcohol in the biosynthesis of lignans, flavonolignans, and alkaloids and thus plays a central role in plant secondary metabolism.</text>
</comment>
<evidence type="ECO:0000256" key="4">
    <source>
        <dbReference type="ARBA" id="ARBA00022734"/>
    </source>
</evidence>
<dbReference type="InterPro" id="IPR036404">
    <property type="entry name" value="Jacalin-like_lectin_dom_sf"/>
</dbReference>
<dbReference type="Gene3D" id="2.100.10.30">
    <property type="entry name" value="Jacalin-like lectin domain"/>
    <property type="match status" value="1"/>
</dbReference>
<dbReference type="GO" id="GO:0009699">
    <property type="term" value="P:phenylpropanoid biosynthetic process"/>
    <property type="evidence" value="ECO:0007669"/>
    <property type="project" value="UniProtKB-ARBA"/>
</dbReference>
<dbReference type="GO" id="GO:0048046">
    <property type="term" value="C:apoplast"/>
    <property type="evidence" value="ECO:0007669"/>
    <property type="project" value="UniProtKB-SubCell"/>
</dbReference>
<dbReference type="SUPFAM" id="SSF51101">
    <property type="entry name" value="Mannose-binding lectins"/>
    <property type="match status" value="1"/>
</dbReference>
<feature type="region of interest" description="Disordered" evidence="6">
    <location>
        <begin position="198"/>
        <end position="221"/>
    </location>
</feature>
<keyword evidence="4" id="KW-0430">Lectin</keyword>
<evidence type="ECO:0000256" key="1">
    <source>
        <dbReference type="ARBA" id="ARBA00010746"/>
    </source>
</evidence>
<feature type="domain" description="Jacalin-type lectin" evidence="7">
    <location>
        <begin position="200"/>
        <end position="358"/>
    </location>
</feature>
<evidence type="ECO:0000256" key="3">
    <source>
        <dbReference type="ARBA" id="ARBA00022525"/>
    </source>
</evidence>
<keyword evidence="5" id="KW-0052">Apoplast</keyword>
<dbReference type="InterPro" id="IPR044859">
    <property type="entry name" value="Allene_oxi_cyc_Dirigent"/>
</dbReference>
<evidence type="ECO:0000256" key="5">
    <source>
        <dbReference type="RuleBase" id="RU363099"/>
    </source>
</evidence>
<keyword evidence="3 5" id="KW-0964">Secreted</keyword>
<dbReference type="Pfam" id="PF01419">
    <property type="entry name" value="Jacalin"/>
    <property type="match status" value="1"/>
</dbReference>
<evidence type="ECO:0000313" key="8">
    <source>
        <dbReference type="EMBL" id="KQJ87618.1"/>
    </source>
</evidence>
<evidence type="ECO:0000313" key="9">
    <source>
        <dbReference type="EnsemblPlants" id="KQJ87618"/>
    </source>
</evidence>
<dbReference type="SMART" id="SM00915">
    <property type="entry name" value="Jacalin"/>
    <property type="match status" value="1"/>
</dbReference>